<name>A0ABW1V4U6_9BACL</name>
<keyword evidence="1" id="KW-0472">Membrane</keyword>
<comment type="caution">
    <text evidence="2">The sequence shown here is derived from an EMBL/GenBank/DDBJ whole genome shotgun (WGS) entry which is preliminary data.</text>
</comment>
<accession>A0ABW1V4U6</accession>
<sequence>MWVVASNGSSELDISIGLPLGLGFLAVVVLIIFFGIRISINAKKKRQQFYSERGILETSSAHHLHGLPIAEKSQCVITLYNDRVSIEGGGTTFNILLSQLLAVEIKTDIEIAHQVHSSAAKGIAGGLLFGSVGAVVGSRATSKKVRTVENYLILNFKNSSGEIAAIVFQDDISNGHTRKLIRLLQPMIKTNEQHIVQL</sequence>
<organism evidence="2 3">
    <name type="scientific">Paenibacillus septentrionalis</name>
    <dbReference type="NCBI Taxonomy" id="429342"/>
    <lineage>
        <taxon>Bacteria</taxon>
        <taxon>Bacillati</taxon>
        <taxon>Bacillota</taxon>
        <taxon>Bacilli</taxon>
        <taxon>Bacillales</taxon>
        <taxon>Paenibacillaceae</taxon>
        <taxon>Paenibacillus</taxon>
    </lineage>
</organism>
<proteinExistence type="predicted"/>
<evidence type="ECO:0000256" key="1">
    <source>
        <dbReference type="SAM" id="Phobius"/>
    </source>
</evidence>
<dbReference type="Proteomes" id="UP001596233">
    <property type="component" value="Unassembled WGS sequence"/>
</dbReference>
<dbReference type="EMBL" id="JBHSTE010000004">
    <property type="protein sequence ID" value="MFC6333787.1"/>
    <property type="molecule type" value="Genomic_DNA"/>
</dbReference>
<keyword evidence="3" id="KW-1185">Reference proteome</keyword>
<protein>
    <submittedName>
        <fullName evidence="2">Uncharacterized protein</fullName>
    </submittedName>
</protein>
<keyword evidence="1" id="KW-1133">Transmembrane helix</keyword>
<evidence type="ECO:0000313" key="3">
    <source>
        <dbReference type="Proteomes" id="UP001596233"/>
    </source>
</evidence>
<evidence type="ECO:0000313" key="2">
    <source>
        <dbReference type="EMBL" id="MFC6333787.1"/>
    </source>
</evidence>
<dbReference type="RefSeq" id="WP_379235616.1">
    <property type="nucleotide sequence ID" value="NZ_JBHSTE010000004.1"/>
</dbReference>
<keyword evidence="1" id="KW-0812">Transmembrane</keyword>
<gene>
    <name evidence="2" type="ORF">ACFP56_14255</name>
</gene>
<feature type="transmembrane region" description="Helical" evidence="1">
    <location>
        <begin position="20"/>
        <end position="40"/>
    </location>
</feature>
<reference evidence="3" key="1">
    <citation type="journal article" date="2019" name="Int. J. Syst. Evol. Microbiol.">
        <title>The Global Catalogue of Microorganisms (GCM) 10K type strain sequencing project: providing services to taxonomists for standard genome sequencing and annotation.</title>
        <authorList>
            <consortium name="The Broad Institute Genomics Platform"/>
            <consortium name="The Broad Institute Genome Sequencing Center for Infectious Disease"/>
            <person name="Wu L."/>
            <person name="Ma J."/>
        </authorList>
    </citation>
    <scope>NUCLEOTIDE SEQUENCE [LARGE SCALE GENOMIC DNA]</scope>
    <source>
        <strain evidence="3">PCU 280</strain>
    </source>
</reference>